<evidence type="ECO:0000259" key="2">
    <source>
        <dbReference type="Pfam" id="PF03972"/>
    </source>
</evidence>
<dbReference type="GO" id="GO:0016829">
    <property type="term" value="F:lyase activity"/>
    <property type="evidence" value="ECO:0007669"/>
    <property type="project" value="InterPro"/>
</dbReference>
<dbReference type="InterPro" id="IPR045337">
    <property type="entry name" value="MmgE_PrpD_C"/>
</dbReference>
<protein>
    <submittedName>
        <fullName evidence="4">2-methylcitrate dehydratase PrpD</fullName>
    </submittedName>
</protein>
<dbReference type="Pfam" id="PF03972">
    <property type="entry name" value="MmgE_PrpD_N"/>
    <property type="match status" value="1"/>
</dbReference>
<dbReference type="InterPro" id="IPR005656">
    <property type="entry name" value="MmgE_PrpD"/>
</dbReference>
<keyword evidence="5" id="KW-1185">Reference proteome</keyword>
<dbReference type="SUPFAM" id="SSF103378">
    <property type="entry name" value="2-methylcitrate dehydratase PrpD"/>
    <property type="match status" value="1"/>
</dbReference>
<evidence type="ECO:0000313" key="5">
    <source>
        <dbReference type="Proteomes" id="UP000184529"/>
    </source>
</evidence>
<sequence>MLSHRLADFIGQIQYDMLPAATVHMARMAFLDWLGSAAAGGLQAPAKKIQAVVKQQGGSPQATLLATGEKISCLNAALANGIASHIMELDDVHRAAIIHAGAAVIPAALAVAEMIRASGRQLLEAIVVGYEVAIRVGEAVTPSHYYFWHTTGTCGTFGAAAAAGKLLGLNKEQLVWALGNAGTQAAGLWEFLVDGAMSKHLHPGKAAQNGVLAALLAREGFTGAMRILEGERGFCRATAPRFDLSKITANLGKQPYKVEENSFKIHASCRHTHPAVDVTLELVARHGLKPADVATIIVRTYRTALDITANHQPATVYAAKFSLPFCVALALQTGRCGLEDFTPEKLSDPVIHDLMSRVSLVMDEELDALHPARWPAIVEIETHSGQVYQGRTDFPRGDPENPVTAEELVTKFHALAAGPWGEQRSRVLAQAVLDLENVVDVADLFQVLSPNHYGRVWHSSCGITQHER</sequence>
<gene>
    <name evidence="4" type="ORF">SAMN02745219_00431</name>
</gene>
<dbReference type="Gene3D" id="1.10.4100.10">
    <property type="entry name" value="2-methylcitrate dehydratase PrpD"/>
    <property type="match status" value="1"/>
</dbReference>
<dbReference type="EMBL" id="FQZM01000005">
    <property type="protein sequence ID" value="SHI49344.1"/>
    <property type="molecule type" value="Genomic_DNA"/>
</dbReference>
<dbReference type="Gene3D" id="3.30.1330.120">
    <property type="entry name" value="2-methylcitrate dehydratase PrpD"/>
    <property type="match status" value="1"/>
</dbReference>
<evidence type="ECO:0000313" key="4">
    <source>
        <dbReference type="EMBL" id="SHI49344.1"/>
    </source>
</evidence>
<dbReference type="PANTHER" id="PTHR16943">
    <property type="entry name" value="2-METHYLCITRATE DEHYDRATASE-RELATED"/>
    <property type="match status" value="1"/>
</dbReference>
<dbReference type="InterPro" id="IPR042188">
    <property type="entry name" value="MmgE/PrpD_sf_2"/>
</dbReference>
<dbReference type="InterPro" id="IPR045336">
    <property type="entry name" value="MmgE_PrpD_N"/>
</dbReference>
<name>A0A1M6BKV1_9FIRM</name>
<dbReference type="PANTHER" id="PTHR16943:SF8">
    <property type="entry name" value="2-METHYLCITRATE DEHYDRATASE"/>
    <property type="match status" value="1"/>
</dbReference>
<dbReference type="STRING" id="1121432.SAMN02745219_00431"/>
<dbReference type="InterPro" id="IPR042183">
    <property type="entry name" value="MmgE/PrpD_sf_1"/>
</dbReference>
<feature type="domain" description="MmgE/PrpD N-terminal" evidence="2">
    <location>
        <begin position="5"/>
        <end position="243"/>
    </location>
</feature>
<dbReference type="Pfam" id="PF19305">
    <property type="entry name" value="MmgE_PrpD_C"/>
    <property type="match status" value="1"/>
</dbReference>
<reference evidence="5" key="1">
    <citation type="submission" date="2016-11" db="EMBL/GenBank/DDBJ databases">
        <authorList>
            <person name="Varghese N."/>
            <person name="Submissions S."/>
        </authorList>
    </citation>
    <scope>NUCLEOTIDE SEQUENCE [LARGE SCALE GENOMIC DNA]</scope>
    <source>
        <strain evidence="5">DSM 16057</strain>
    </source>
</reference>
<accession>A0A1M6BKV1</accession>
<dbReference type="InterPro" id="IPR036148">
    <property type="entry name" value="MmgE/PrpD_sf"/>
</dbReference>
<feature type="domain" description="MmgE/PrpD C-terminal" evidence="3">
    <location>
        <begin position="266"/>
        <end position="435"/>
    </location>
</feature>
<organism evidence="4 5">
    <name type="scientific">Desulfofundulus thermosubterraneus DSM 16057</name>
    <dbReference type="NCBI Taxonomy" id="1121432"/>
    <lineage>
        <taxon>Bacteria</taxon>
        <taxon>Bacillati</taxon>
        <taxon>Bacillota</taxon>
        <taxon>Clostridia</taxon>
        <taxon>Eubacteriales</taxon>
        <taxon>Peptococcaceae</taxon>
        <taxon>Desulfofundulus</taxon>
    </lineage>
</organism>
<dbReference type="Proteomes" id="UP000184529">
    <property type="component" value="Unassembled WGS sequence"/>
</dbReference>
<comment type="similarity">
    <text evidence="1">Belongs to the PrpD family.</text>
</comment>
<dbReference type="AlphaFoldDB" id="A0A1M6BKV1"/>
<evidence type="ECO:0000256" key="1">
    <source>
        <dbReference type="ARBA" id="ARBA00006174"/>
    </source>
</evidence>
<proteinExistence type="inferred from homology"/>
<evidence type="ECO:0000259" key="3">
    <source>
        <dbReference type="Pfam" id="PF19305"/>
    </source>
</evidence>
<dbReference type="OrthoDB" id="9791416at2"/>
<dbReference type="RefSeq" id="WP_072867125.1">
    <property type="nucleotide sequence ID" value="NZ_FQZM01000005.1"/>
</dbReference>